<feature type="region of interest" description="Disordered" evidence="1">
    <location>
        <begin position="318"/>
        <end position="364"/>
    </location>
</feature>
<feature type="compositionally biased region" description="Low complexity" evidence="1">
    <location>
        <begin position="333"/>
        <end position="364"/>
    </location>
</feature>
<evidence type="ECO:0000259" key="2">
    <source>
        <dbReference type="Pfam" id="PF14647"/>
    </source>
</evidence>
<dbReference type="PANTHER" id="PTHR28441:SF2">
    <property type="entry name" value="PROTEIN FAM91A1"/>
    <property type="match status" value="1"/>
</dbReference>
<dbReference type="InterPro" id="IPR028091">
    <property type="entry name" value="FAM91_N_dom"/>
</dbReference>
<dbReference type="Proteomes" id="UP001244341">
    <property type="component" value="Chromosome 7b"/>
</dbReference>
<organism evidence="3 4">
    <name type="scientific">Tetradesmus obliquus</name>
    <name type="common">Green alga</name>
    <name type="synonym">Acutodesmus obliquus</name>
    <dbReference type="NCBI Taxonomy" id="3088"/>
    <lineage>
        <taxon>Eukaryota</taxon>
        <taxon>Viridiplantae</taxon>
        <taxon>Chlorophyta</taxon>
        <taxon>core chlorophytes</taxon>
        <taxon>Chlorophyceae</taxon>
        <taxon>CS clade</taxon>
        <taxon>Sphaeropleales</taxon>
        <taxon>Scenedesmaceae</taxon>
        <taxon>Tetradesmus</taxon>
    </lineage>
</organism>
<dbReference type="PANTHER" id="PTHR28441">
    <property type="entry name" value="PROTEIN FAM91A1"/>
    <property type="match status" value="1"/>
</dbReference>
<evidence type="ECO:0000256" key="1">
    <source>
        <dbReference type="SAM" id="MobiDB-lite"/>
    </source>
</evidence>
<reference evidence="3 4" key="1">
    <citation type="submission" date="2023-05" db="EMBL/GenBank/DDBJ databases">
        <title>A 100% complete, gapless, phased diploid assembly of the Scenedesmus obliquus UTEX 3031 genome.</title>
        <authorList>
            <person name="Biondi T.C."/>
            <person name="Hanschen E.R."/>
            <person name="Kwon T."/>
            <person name="Eng W."/>
            <person name="Kruse C.P.S."/>
            <person name="Koehler S.I."/>
            <person name="Kunde Y."/>
            <person name="Gleasner C.D."/>
            <person name="You Mak K.T."/>
            <person name="Polle J."/>
            <person name="Hovde B.T."/>
            <person name="Starkenburg S.R."/>
        </authorList>
    </citation>
    <scope>NUCLEOTIDE SEQUENCE [LARGE SCALE GENOMIC DNA]</scope>
    <source>
        <strain evidence="3 4">DOE0152z</strain>
    </source>
</reference>
<accession>A0ABY8U3W3</accession>
<keyword evidence="4" id="KW-1185">Reference proteome</keyword>
<dbReference type="Pfam" id="PF14647">
    <property type="entry name" value="FAM91_N"/>
    <property type="match status" value="1"/>
</dbReference>
<gene>
    <name evidence="3" type="ORF">OEZ85_012868</name>
</gene>
<name>A0ABY8U3W3_TETOB</name>
<dbReference type="EMBL" id="CP126214">
    <property type="protein sequence ID" value="WIA16153.1"/>
    <property type="molecule type" value="Genomic_DNA"/>
</dbReference>
<evidence type="ECO:0000313" key="3">
    <source>
        <dbReference type="EMBL" id="WIA16153.1"/>
    </source>
</evidence>
<protein>
    <recommendedName>
        <fullName evidence="2">FAM91 N-terminal domain-containing protein</fullName>
    </recommendedName>
</protein>
<sequence length="364" mass="40649">MAYEEYVRKAIITGRPYDDLPEPVRQRLTQNEWRGRVRELCIQRGEAWGGSLARSACSEQDYYEQLLATYQAWARVYPYHLSDYVCRVVRVTPFRYYSEVLFLTLKEEKSYDRIPNFTAADMLRVTGIGRNEYIALMNACKAKRLLWRVNKGIARDLLPAAPLDVKMEPWWAVQVVNVGEAEFRELTPAEAQLLRQACEPVPAGSSSSSSIVAAHPVSSFDAGLLQGLYKRGLIYLEVPVAADDRISLPPLEGFVSNKTSEAGDESVDPFEPLLYSLFLANSSRLDQARLADILGVELRQLLLVTSLAIRLGFASKLSPGSSGEEPGFASKLSPGSSGEEPGGPQQQQQQQLQQQQQQQVNDVM</sequence>
<dbReference type="InterPro" id="IPR039199">
    <property type="entry name" value="FAM91"/>
</dbReference>
<proteinExistence type="predicted"/>
<feature type="domain" description="FAM91 N-terminal" evidence="2">
    <location>
        <begin position="14"/>
        <end position="318"/>
    </location>
</feature>
<evidence type="ECO:0000313" key="4">
    <source>
        <dbReference type="Proteomes" id="UP001244341"/>
    </source>
</evidence>